<evidence type="ECO:0000313" key="3">
    <source>
        <dbReference type="Proteomes" id="UP000029549"/>
    </source>
</evidence>
<dbReference type="EMBL" id="AWTN01000159">
    <property type="protein sequence ID" value="KGG82222.1"/>
    <property type="molecule type" value="Genomic_DNA"/>
</dbReference>
<evidence type="ECO:0000313" key="1">
    <source>
        <dbReference type="EMBL" id="KGG82222.1"/>
    </source>
</evidence>
<keyword evidence="3" id="KW-1185">Reference proteome</keyword>
<dbReference type="EMBL" id="AWTP01000122">
    <property type="protein sequence ID" value="KGH08752.1"/>
    <property type="molecule type" value="Genomic_DNA"/>
</dbReference>
<dbReference type="Proteomes" id="UP000029567">
    <property type="component" value="Unassembled WGS sequence"/>
</dbReference>
<protein>
    <submittedName>
        <fullName evidence="1">Uncharacterized protein</fullName>
    </submittedName>
</protein>
<sequence>MNSISPDLRSTELEPVKPAGMDARLWDEATAEQKLVLSRIAKQRARVKARAAAKAQAQALRSTQPAHVDADAPLPERLLSFVRLHPLATAAAGGLLMVLGPRKLIRWGSAALPWILKLQQRARG</sequence>
<reference evidence="3 4" key="1">
    <citation type="submission" date="2013-09" db="EMBL/GenBank/DDBJ databases">
        <title>High correlation between genotypes and phenotypes of environmental bacteria Comamonas testosteroni strains.</title>
        <authorList>
            <person name="Liu L."/>
            <person name="Zhu W."/>
            <person name="Xia X."/>
            <person name="Xu B."/>
            <person name="Luo M."/>
            <person name="Wang G."/>
        </authorList>
    </citation>
    <scope>NUCLEOTIDE SEQUENCE [LARGE SCALE GENOMIC DNA]</scope>
    <source>
        <strain evidence="2 3">DF2</strain>
        <strain evidence="1 4">JL14</strain>
    </source>
</reference>
<organism evidence="1 4">
    <name type="scientific">Comamonas thiooxydans</name>
    <dbReference type="NCBI Taxonomy" id="363952"/>
    <lineage>
        <taxon>Bacteria</taxon>
        <taxon>Pseudomonadati</taxon>
        <taxon>Pseudomonadota</taxon>
        <taxon>Betaproteobacteria</taxon>
        <taxon>Burkholderiales</taxon>
        <taxon>Comamonadaceae</taxon>
        <taxon>Comamonas</taxon>
    </lineage>
</organism>
<accession>A0A0K6HRD3</accession>
<name>A0A096E6Z2_9BURK</name>
<dbReference type="RefSeq" id="WP_034355842.1">
    <property type="nucleotide sequence ID" value="NZ_AWOS01000036.1"/>
</dbReference>
<accession>A0A096E6Z2</accession>
<dbReference type="AlphaFoldDB" id="A0A096E6Z2"/>
<evidence type="ECO:0000313" key="4">
    <source>
        <dbReference type="Proteomes" id="UP000029567"/>
    </source>
</evidence>
<evidence type="ECO:0000313" key="2">
    <source>
        <dbReference type="EMBL" id="KGH08752.1"/>
    </source>
</evidence>
<dbReference type="OrthoDB" id="8795438at2"/>
<comment type="caution">
    <text evidence="1">The sequence shown here is derived from an EMBL/GenBank/DDBJ whole genome shotgun (WGS) entry which is preliminary data.</text>
</comment>
<proteinExistence type="predicted"/>
<dbReference type="Proteomes" id="UP000029549">
    <property type="component" value="Unassembled WGS sequence"/>
</dbReference>
<gene>
    <name evidence="1" type="ORF">P245_27255</name>
    <name evidence="2" type="ORF">P608_17750</name>
</gene>